<protein>
    <submittedName>
        <fullName evidence="1">Uncharacterized protein</fullName>
    </submittedName>
</protein>
<sequence length="158" mass="17159">MGVAEEMVGGVWGGVGAVGWVGNWGFRGDFRQEHTSASAFPLHARSAVNRRRFDSGTIVKWFLILVQNMERRNVSCITPKPPPKILSLHFPGKLPSVKSPVDSVVGSTETETDSLSWLKARSSLQEKTQNIKVASPPETALGGKIESRDVVYAAVKQG</sequence>
<keyword evidence="2" id="KW-1185">Reference proteome</keyword>
<evidence type="ECO:0000313" key="2">
    <source>
        <dbReference type="Proteomes" id="UP000585474"/>
    </source>
</evidence>
<organism evidence="1 2">
    <name type="scientific">Actinidia rufa</name>
    <dbReference type="NCBI Taxonomy" id="165716"/>
    <lineage>
        <taxon>Eukaryota</taxon>
        <taxon>Viridiplantae</taxon>
        <taxon>Streptophyta</taxon>
        <taxon>Embryophyta</taxon>
        <taxon>Tracheophyta</taxon>
        <taxon>Spermatophyta</taxon>
        <taxon>Magnoliopsida</taxon>
        <taxon>eudicotyledons</taxon>
        <taxon>Gunneridae</taxon>
        <taxon>Pentapetalae</taxon>
        <taxon>asterids</taxon>
        <taxon>Ericales</taxon>
        <taxon>Actinidiaceae</taxon>
        <taxon>Actinidia</taxon>
    </lineage>
</organism>
<comment type="caution">
    <text evidence="1">The sequence shown here is derived from an EMBL/GenBank/DDBJ whole genome shotgun (WGS) entry which is preliminary data.</text>
</comment>
<name>A0A7J0E6H0_9ERIC</name>
<dbReference type="AlphaFoldDB" id="A0A7J0E6H0"/>
<dbReference type="Proteomes" id="UP000585474">
    <property type="component" value="Unassembled WGS sequence"/>
</dbReference>
<dbReference type="EMBL" id="BJWL01000002">
    <property type="protein sequence ID" value="GFY82094.1"/>
    <property type="molecule type" value="Genomic_DNA"/>
</dbReference>
<dbReference type="OrthoDB" id="747893at2759"/>
<reference evidence="1 2" key="1">
    <citation type="submission" date="2019-07" db="EMBL/GenBank/DDBJ databases">
        <title>De Novo Assembly of kiwifruit Actinidia rufa.</title>
        <authorList>
            <person name="Sugita-Konishi S."/>
            <person name="Sato K."/>
            <person name="Mori E."/>
            <person name="Abe Y."/>
            <person name="Kisaki G."/>
            <person name="Hamano K."/>
            <person name="Suezawa K."/>
            <person name="Otani M."/>
            <person name="Fukuda T."/>
            <person name="Manabe T."/>
            <person name="Gomi K."/>
            <person name="Tabuchi M."/>
            <person name="Akimitsu K."/>
            <person name="Kataoka I."/>
        </authorList>
    </citation>
    <scope>NUCLEOTIDE SEQUENCE [LARGE SCALE GENOMIC DNA]</scope>
    <source>
        <strain evidence="2">cv. Fuchu</strain>
    </source>
</reference>
<accession>A0A7J0E6H0</accession>
<gene>
    <name evidence="1" type="ORF">Acr_02g0003340</name>
</gene>
<evidence type="ECO:0000313" key="1">
    <source>
        <dbReference type="EMBL" id="GFY82094.1"/>
    </source>
</evidence>
<proteinExistence type="predicted"/>